<gene>
    <name evidence="1" type="ORF">MPL3356_390177</name>
</gene>
<reference evidence="2" key="1">
    <citation type="submission" date="2014-08" db="EMBL/GenBank/DDBJ databases">
        <authorList>
            <person name="Moulin L."/>
        </authorList>
    </citation>
    <scope>NUCLEOTIDE SEQUENCE [LARGE SCALE GENOMIC DNA]</scope>
</reference>
<organism evidence="1 2">
    <name type="scientific">Mesorhizobium plurifarium</name>
    <dbReference type="NCBI Taxonomy" id="69974"/>
    <lineage>
        <taxon>Bacteria</taxon>
        <taxon>Pseudomonadati</taxon>
        <taxon>Pseudomonadota</taxon>
        <taxon>Alphaproteobacteria</taxon>
        <taxon>Hyphomicrobiales</taxon>
        <taxon>Phyllobacteriaceae</taxon>
        <taxon>Mesorhizobium</taxon>
    </lineage>
</organism>
<accession>A0A090E4R0</accession>
<name>A0A090E4R0_MESPL</name>
<proteinExistence type="predicted"/>
<dbReference type="EMBL" id="CCMZ01000033">
    <property type="protein sequence ID" value="CDX22160.1"/>
    <property type="molecule type" value="Genomic_DNA"/>
</dbReference>
<dbReference type="Proteomes" id="UP000045285">
    <property type="component" value="Unassembled WGS sequence"/>
</dbReference>
<dbReference type="AlphaFoldDB" id="A0A090E4R0"/>
<keyword evidence="2" id="KW-1185">Reference proteome</keyword>
<evidence type="ECO:0000313" key="2">
    <source>
        <dbReference type="Proteomes" id="UP000045285"/>
    </source>
</evidence>
<sequence length="238" mass="26049">MPNNTVSAAGEAMPAAEGMQIVTGRFSRRAMLVGAIASLPAIAAATAAPAVSTVVDIHPDAELFRLDAEMERLNAWADQLGRDLARIEDLVAEGAGPRPMPPSDWKWPEVPDDIREMRKAVVVKRIMADDDTTIEYPVPVQEWDRAALADRDRVQAEWDAYRDRLQAQNQLHGLEAKEAEDTQCAEAEWETCQRIFETPAHTLDGMAIKIRAGGKLDLEKDALASIADDIRRLAAGAA</sequence>
<evidence type="ECO:0000313" key="1">
    <source>
        <dbReference type="EMBL" id="CDX22160.1"/>
    </source>
</evidence>
<protein>
    <submittedName>
        <fullName evidence="1">Uncharacterized protein</fullName>
    </submittedName>
</protein>